<organism evidence="1 2">
    <name type="scientific">Paraburkholderia steynii</name>
    <dbReference type="NCBI Taxonomy" id="1245441"/>
    <lineage>
        <taxon>Bacteria</taxon>
        <taxon>Pseudomonadati</taxon>
        <taxon>Pseudomonadota</taxon>
        <taxon>Betaproteobacteria</taxon>
        <taxon>Burkholderiales</taxon>
        <taxon>Burkholderiaceae</taxon>
        <taxon>Paraburkholderia</taxon>
    </lineage>
</organism>
<protein>
    <submittedName>
        <fullName evidence="1">Uncharacterized protein</fullName>
    </submittedName>
</protein>
<dbReference type="EMBL" id="MWML01000209">
    <property type="protein sequence ID" value="TCG04910.1"/>
    <property type="molecule type" value="Genomic_DNA"/>
</dbReference>
<evidence type="ECO:0000313" key="1">
    <source>
        <dbReference type="EMBL" id="TCG04910.1"/>
    </source>
</evidence>
<gene>
    <name evidence="1" type="ORF">BZM27_37430</name>
</gene>
<sequence>MSSYFLNFRMTFVRANLISVRLLSIRFDFDFDRITYDFDTKRLEGAFRHDFSVFRSLTIDVEHVEIACLFTHEVDHVTRVIDSSIDLVCDLVDYLERAICLLFYPN</sequence>
<dbReference type="Proteomes" id="UP000294200">
    <property type="component" value="Unassembled WGS sequence"/>
</dbReference>
<comment type="caution">
    <text evidence="1">The sequence shown here is derived from an EMBL/GenBank/DDBJ whole genome shotgun (WGS) entry which is preliminary data.</text>
</comment>
<name>A0A4R0XB81_9BURK</name>
<evidence type="ECO:0000313" key="2">
    <source>
        <dbReference type="Proteomes" id="UP000294200"/>
    </source>
</evidence>
<proteinExistence type="predicted"/>
<reference evidence="1 2" key="1">
    <citation type="submission" date="2017-02" db="EMBL/GenBank/DDBJ databases">
        <title>Paraburkholderia sophoroidis sp. nov. and Paraburkholderia steynii sp. nov. rhizobial symbionts of the fynbos legume Hypocalyptus sophoroides.</title>
        <authorList>
            <person name="Steenkamp E.T."/>
            <person name="Beukes C.W."/>
            <person name="Van Zyl E."/>
            <person name="Avontuur J."/>
            <person name="Chan W.Y."/>
            <person name="Hassen A."/>
            <person name="Palmer M."/>
            <person name="Mthombeni L."/>
            <person name="Phalane F."/>
            <person name="Sereme K."/>
            <person name="Venter S.N."/>
        </authorList>
    </citation>
    <scope>NUCLEOTIDE SEQUENCE [LARGE SCALE GENOMIC DNA]</scope>
    <source>
        <strain evidence="1 2">HC1.1ba</strain>
    </source>
</reference>
<dbReference type="AlphaFoldDB" id="A0A4R0XB81"/>
<keyword evidence="2" id="KW-1185">Reference proteome</keyword>
<accession>A0A4R0XB81</accession>